<evidence type="ECO:0000313" key="5">
    <source>
        <dbReference type="Proteomes" id="UP000727056"/>
    </source>
</evidence>
<dbReference type="InterPro" id="IPR008258">
    <property type="entry name" value="Transglycosylase_SLT_dom_1"/>
</dbReference>
<feature type="domain" description="Transglycosylase SLT" evidence="3">
    <location>
        <begin position="203"/>
        <end position="273"/>
    </location>
</feature>
<keyword evidence="2" id="KW-0732">Signal</keyword>
<feature type="compositionally biased region" description="Basic and acidic residues" evidence="1">
    <location>
        <begin position="123"/>
        <end position="135"/>
    </location>
</feature>
<sequence>MPARQLSRRLQVTQKTATASLALSGAAILAFTVVPGPAAADERPAQSLSTEASAWDLAGAAVPAQRDGSDDVRTLAEESLRDHAARQAAQQQAAEESQQALAEVRRAEAEHASEAEQAAKQLAADEKAAAEREAAEQPASRSTEREAPVVTAAEPAQPAAEPEPEPEPAKTYEDNLEGWIAEALDIMSANGIPGSYDGLHRNIMRESSGNPQAINDWDINWINGTPSMGLLQVIQPTFDAYHVDGTPHDVWHPVANLVAAANYAWDRYGSIDNVDGPY</sequence>
<evidence type="ECO:0000256" key="1">
    <source>
        <dbReference type="SAM" id="MobiDB-lite"/>
    </source>
</evidence>
<feature type="compositionally biased region" description="Low complexity" evidence="1">
    <location>
        <begin position="86"/>
        <end position="102"/>
    </location>
</feature>
<evidence type="ECO:0000313" key="4">
    <source>
        <dbReference type="EMBL" id="NJQ17882.1"/>
    </source>
</evidence>
<dbReference type="EMBL" id="JAAVJC010000454">
    <property type="protein sequence ID" value="NJQ17882.1"/>
    <property type="molecule type" value="Genomic_DNA"/>
</dbReference>
<dbReference type="Gene3D" id="1.10.530.10">
    <property type="match status" value="1"/>
</dbReference>
<gene>
    <name evidence="4" type="ORF">HCN52_23855</name>
</gene>
<dbReference type="SUPFAM" id="SSF53955">
    <property type="entry name" value="Lysozyme-like"/>
    <property type="match status" value="1"/>
</dbReference>
<comment type="caution">
    <text evidence="4">The sequence shown here is derived from an EMBL/GenBank/DDBJ whole genome shotgun (WGS) entry which is preliminary data.</text>
</comment>
<dbReference type="RefSeq" id="WP_168090497.1">
    <property type="nucleotide sequence ID" value="NZ_BHZH01000289.1"/>
</dbReference>
<feature type="chain" id="PRO_5046403605" evidence="2">
    <location>
        <begin position="41"/>
        <end position="278"/>
    </location>
</feature>
<organism evidence="4 5">
    <name type="scientific">Streptomyces bohaiensis</name>
    <dbReference type="NCBI Taxonomy" id="1431344"/>
    <lineage>
        <taxon>Bacteria</taxon>
        <taxon>Bacillati</taxon>
        <taxon>Actinomycetota</taxon>
        <taxon>Actinomycetes</taxon>
        <taxon>Kitasatosporales</taxon>
        <taxon>Streptomycetaceae</taxon>
        <taxon>Streptomyces</taxon>
    </lineage>
</organism>
<dbReference type="Pfam" id="PF01464">
    <property type="entry name" value="SLT"/>
    <property type="match status" value="1"/>
</dbReference>
<accession>A0ABX1CFQ9</accession>
<proteinExistence type="predicted"/>
<feature type="region of interest" description="Disordered" evidence="1">
    <location>
        <begin position="80"/>
        <end position="172"/>
    </location>
</feature>
<name>A0ABX1CFQ9_9ACTN</name>
<reference evidence="4 5" key="1">
    <citation type="submission" date="2020-03" db="EMBL/GenBank/DDBJ databases">
        <title>Draft genome of Streptomyces sp. ventii, isolated from the Axial Seamount in the Pacific Ocean, and resequencing of the two type strains Streptomyces lonarensis strain NCL 716 and Streptomyces bohaiensis strain 11A07.</title>
        <authorList>
            <person name="Loughran R.M."/>
            <person name="Pfannmuller K.M."/>
            <person name="Wasson B.J."/>
            <person name="Deadmond M.C."/>
            <person name="Paddock B.E."/>
            <person name="Koyack M.J."/>
            <person name="Gallegos D.A."/>
            <person name="Mitchell E.A."/>
            <person name="Ushijima B."/>
            <person name="Saw J.H."/>
            <person name="Mcphail K.L."/>
            <person name="Videau P."/>
        </authorList>
    </citation>
    <scope>NUCLEOTIDE SEQUENCE [LARGE SCALE GENOMIC DNA]</scope>
    <source>
        <strain evidence="4 5">11A07</strain>
    </source>
</reference>
<keyword evidence="5" id="KW-1185">Reference proteome</keyword>
<dbReference type="InterPro" id="IPR023346">
    <property type="entry name" value="Lysozyme-like_dom_sf"/>
</dbReference>
<evidence type="ECO:0000256" key="2">
    <source>
        <dbReference type="SAM" id="SignalP"/>
    </source>
</evidence>
<feature type="compositionally biased region" description="Basic and acidic residues" evidence="1">
    <location>
        <begin position="103"/>
        <end position="114"/>
    </location>
</feature>
<feature type="compositionally biased region" description="Low complexity" evidence="1">
    <location>
        <begin position="148"/>
        <end position="160"/>
    </location>
</feature>
<feature type="signal peptide" evidence="2">
    <location>
        <begin position="1"/>
        <end position="40"/>
    </location>
</feature>
<protein>
    <submittedName>
        <fullName evidence="4">Transglycosylase SLT domain-containing protein</fullName>
    </submittedName>
</protein>
<evidence type="ECO:0000259" key="3">
    <source>
        <dbReference type="Pfam" id="PF01464"/>
    </source>
</evidence>
<dbReference type="Proteomes" id="UP000727056">
    <property type="component" value="Unassembled WGS sequence"/>
</dbReference>